<dbReference type="EMBL" id="CADIJO010000009">
    <property type="protein sequence ID" value="CAB3707272.1"/>
    <property type="molecule type" value="Genomic_DNA"/>
</dbReference>
<evidence type="ECO:0000256" key="7">
    <source>
        <dbReference type="SAM" id="Phobius"/>
    </source>
</evidence>
<sequence>MTSPLSSRPGPGDRASAPPPDKARGLITALGIGQICSWGSLYYSFPLIAEAMGAELGWSKPDLYGAATLGLVLAALAAFPVGVAVDRGHGRWVMGLSSLLAGALLLLWSQVTSLAAFYALVAGIGALQAATLYEPAFAVVARRVGPAHSRAGITSLTLWGGFASTVFIPLVQWLLTHWGWREALMVLAAVNALVCAGAYLLFIDPARDLPPAAGATAQTQRDHNRQAVRQALRRPVFWALLVSLTAYAAAFSAFTFHMYPLLRERGLDTASVVQAIALIGPAQVAGRIVVSLFAAQASMRAVGAAVVTVFPLAFGVLAFLGADFPTVAAICVVYGGANGIFTIVRGMVVPEMLSRHAYGAINGLLTVPMTLARAAAPVGAALLWSVGASYGTVLSAIVVVALVLAASFWLAAWFSRPTAIPSFPSPHHPTP</sequence>
<feature type="transmembrane region" description="Helical" evidence="7">
    <location>
        <begin position="271"/>
        <end position="294"/>
    </location>
</feature>
<feature type="transmembrane region" description="Helical" evidence="7">
    <location>
        <begin position="390"/>
        <end position="414"/>
    </location>
</feature>
<feature type="transmembrane region" description="Helical" evidence="7">
    <location>
        <begin position="117"/>
        <end position="141"/>
    </location>
</feature>
<dbReference type="GO" id="GO:0022857">
    <property type="term" value="F:transmembrane transporter activity"/>
    <property type="evidence" value="ECO:0007669"/>
    <property type="project" value="InterPro"/>
</dbReference>
<protein>
    <recommendedName>
        <fullName evidence="8">Major facilitator superfamily (MFS) profile domain-containing protein</fullName>
    </recommendedName>
</protein>
<dbReference type="Gene3D" id="1.20.1250.20">
    <property type="entry name" value="MFS general substrate transporter like domains"/>
    <property type="match status" value="1"/>
</dbReference>
<gene>
    <name evidence="9" type="ORF">LMG3458_03003</name>
</gene>
<keyword evidence="5 7" id="KW-0472">Membrane</keyword>
<keyword evidence="3 7" id="KW-0812">Transmembrane</keyword>
<dbReference type="AlphaFoldDB" id="A0A6S7A847"/>
<reference evidence="9 10" key="1">
    <citation type="submission" date="2020-04" db="EMBL/GenBank/DDBJ databases">
        <authorList>
            <person name="De Canck E."/>
        </authorList>
    </citation>
    <scope>NUCLEOTIDE SEQUENCE [LARGE SCALE GENOMIC DNA]</scope>
    <source>
        <strain evidence="9 10">LMG 3458</strain>
    </source>
</reference>
<evidence type="ECO:0000259" key="8">
    <source>
        <dbReference type="PROSITE" id="PS50850"/>
    </source>
</evidence>
<dbReference type="InterPro" id="IPR052983">
    <property type="entry name" value="MFS_Riboflavin_Transporter"/>
</dbReference>
<dbReference type="InterPro" id="IPR011701">
    <property type="entry name" value="MFS"/>
</dbReference>
<dbReference type="PANTHER" id="PTHR43385">
    <property type="entry name" value="RIBOFLAVIN TRANSPORTER RIBJ"/>
    <property type="match status" value="1"/>
</dbReference>
<name>A0A6S7A847_9BURK</name>
<dbReference type="GO" id="GO:0016020">
    <property type="term" value="C:membrane"/>
    <property type="evidence" value="ECO:0007669"/>
    <property type="project" value="UniProtKB-SubCell"/>
</dbReference>
<keyword evidence="4 7" id="KW-1133">Transmembrane helix</keyword>
<comment type="subcellular location">
    <subcellularLocation>
        <location evidence="1">Membrane</location>
        <topology evidence="1">Multi-pass membrane protein</topology>
    </subcellularLocation>
</comment>
<dbReference type="RefSeq" id="WP_175192972.1">
    <property type="nucleotide sequence ID" value="NZ_CADIJO010000009.1"/>
</dbReference>
<keyword evidence="2" id="KW-0813">Transport</keyword>
<evidence type="ECO:0000256" key="5">
    <source>
        <dbReference type="ARBA" id="ARBA00023136"/>
    </source>
</evidence>
<organism evidence="9 10">
    <name type="scientific">Achromobacter deleyi</name>
    <dbReference type="NCBI Taxonomy" id="1353891"/>
    <lineage>
        <taxon>Bacteria</taxon>
        <taxon>Pseudomonadati</taxon>
        <taxon>Pseudomonadota</taxon>
        <taxon>Betaproteobacteria</taxon>
        <taxon>Burkholderiales</taxon>
        <taxon>Alcaligenaceae</taxon>
        <taxon>Achromobacter</taxon>
    </lineage>
</organism>
<feature type="transmembrane region" description="Helical" evidence="7">
    <location>
        <begin position="63"/>
        <end position="85"/>
    </location>
</feature>
<evidence type="ECO:0000256" key="2">
    <source>
        <dbReference type="ARBA" id="ARBA00022448"/>
    </source>
</evidence>
<feature type="region of interest" description="Disordered" evidence="6">
    <location>
        <begin position="1"/>
        <end position="20"/>
    </location>
</feature>
<dbReference type="InterPro" id="IPR036259">
    <property type="entry name" value="MFS_trans_sf"/>
</dbReference>
<evidence type="ECO:0000256" key="4">
    <source>
        <dbReference type="ARBA" id="ARBA00022989"/>
    </source>
</evidence>
<feature type="transmembrane region" description="Helical" evidence="7">
    <location>
        <begin position="301"/>
        <end position="321"/>
    </location>
</feature>
<dbReference type="SUPFAM" id="SSF103473">
    <property type="entry name" value="MFS general substrate transporter"/>
    <property type="match status" value="1"/>
</dbReference>
<feature type="transmembrane region" description="Helical" evidence="7">
    <location>
        <begin position="360"/>
        <end position="384"/>
    </location>
</feature>
<feature type="transmembrane region" description="Helical" evidence="7">
    <location>
        <begin position="327"/>
        <end position="348"/>
    </location>
</feature>
<accession>A0A6S7A847</accession>
<evidence type="ECO:0000313" key="10">
    <source>
        <dbReference type="Proteomes" id="UP000494111"/>
    </source>
</evidence>
<dbReference type="Proteomes" id="UP000494111">
    <property type="component" value="Unassembled WGS sequence"/>
</dbReference>
<evidence type="ECO:0000256" key="6">
    <source>
        <dbReference type="SAM" id="MobiDB-lite"/>
    </source>
</evidence>
<feature type="domain" description="Major facilitator superfamily (MFS) profile" evidence="8">
    <location>
        <begin position="26"/>
        <end position="419"/>
    </location>
</feature>
<evidence type="ECO:0000256" key="1">
    <source>
        <dbReference type="ARBA" id="ARBA00004141"/>
    </source>
</evidence>
<dbReference type="Pfam" id="PF07690">
    <property type="entry name" value="MFS_1"/>
    <property type="match status" value="1"/>
</dbReference>
<feature type="transmembrane region" description="Helical" evidence="7">
    <location>
        <begin position="92"/>
        <end position="111"/>
    </location>
</feature>
<evidence type="ECO:0000256" key="3">
    <source>
        <dbReference type="ARBA" id="ARBA00022692"/>
    </source>
</evidence>
<dbReference type="InterPro" id="IPR020846">
    <property type="entry name" value="MFS_dom"/>
</dbReference>
<feature type="transmembrane region" description="Helical" evidence="7">
    <location>
        <begin position="236"/>
        <end position="259"/>
    </location>
</feature>
<evidence type="ECO:0000313" key="9">
    <source>
        <dbReference type="EMBL" id="CAB3707272.1"/>
    </source>
</evidence>
<proteinExistence type="predicted"/>
<feature type="transmembrane region" description="Helical" evidence="7">
    <location>
        <begin position="23"/>
        <end position="43"/>
    </location>
</feature>
<dbReference type="PROSITE" id="PS50850">
    <property type="entry name" value="MFS"/>
    <property type="match status" value="1"/>
</dbReference>
<feature type="transmembrane region" description="Helical" evidence="7">
    <location>
        <begin position="153"/>
        <end position="171"/>
    </location>
</feature>
<dbReference type="PANTHER" id="PTHR43385:SF1">
    <property type="entry name" value="RIBOFLAVIN TRANSPORTER RIBJ"/>
    <property type="match status" value="1"/>
</dbReference>
<feature type="transmembrane region" description="Helical" evidence="7">
    <location>
        <begin position="183"/>
        <end position="202"/>
    </location>
</feature>